<comment type="caution">
    <text evidence="3">The sequence shown here is derived from an EMBL/GenBank/DDBJ whole genome shotgun (WGS) entry which is preliminary data.</text>
</comment>
<dbReference type="InterPro" id="IPR036278">
    <property type="entry name" value="Sialidase_sf"/>
</dbReference>
<dbReference type="SUPFAM" id="SSF50939">
    <property type="entry name" value="Sialidases"/>
    <property type="match status" value="2"/>
</dbReference>
<dbReference type="GO" id="GO:0016787">
    <property type="term" value="F:hydrolase activity"/>
    <property type="evidence" value="ECO:0007669"/>
    <property type="project" value="UniProtKB-KW"/>
</dbReference>
<dbReference type="PANTHER" id="PTHR12106:SF27">
    <property type="entry name" value="SORTILIN-RELATED RECEPTOR"/>
    <property type="match status" value="1"/>
</dbReference>
<keyword evidence="4" id="KW-1185">Reference proteome</keyword>
<reference evidence="3 4" key="1">
    <citation type="submission" date="2019-04" db="EMBL/GenBank/DDBJ databases">
        <authorList>
            <person name="Yang Y."/>
            <person name="Wei D."/>
        </authorList>
    </citation>
    <scope>NUCLEOTIDE SEQUENCE [LARGE SCALE GENOMIC DNA]</scope>
    <source>
        <strain evidence="3 4">L-1-4w-11</strain>
    </source>
</reference>
<dbReference type="RefSeq" id="WP_169542618.1">
    <property type="nucleotide sequence ID" value="NZ_SWKR01000002.1"/>
</dbReference>
<sequence>MLQSNRFSARSATAMLCGAGLALLVLAPVAGVHAQTPPAPAPAPTPAPAPAVAPAVDPALYDGLSYRMVGPFRGGRSTAVAGIAEQPNTFFMGTTGGGVWKTDDAGGHWTNVTDGFLDIGNIGAIDVADSDPNIIYVGTGSASIRGNSSIGRGVWKSTDGGATWRYLGLPESGAIGKLLVHPTNPDVVYVAALGHPFGRNRERGVYRTRDGGATWEHVLFLNDGTGAVTLSMSPDNPDEIYAGMSRIERKPWTMISGSPEGGVYRSTNGGTSWSKLAGGLPTGLVGKVGVTVSPADPKRIWALVEAEPGGGLYRSDDRGATWTLVNTETKVRGRPWYYGHVRADPVNPDIVYVMNVPLLRSTDGGKTFKDIPLPHGDVHDIWINPRDPEIFGVSNDGGTVVTVNNGRTFSSVYNQPTAELYDVQVDNQVPYRLYGSQQDNSSISVPHRRLHNSLRPQQEWGYAAGCETGPVALHPDHPDIVFGGCYGGEINRLDLRNDTRVSVTVYPEAMALAPRDKINRWQWLAPIVVSPHDPATVYQASQYLYRSRDRGESWTRISPDLTTNDKRYQAWPGEPITADNPNGAETFTTILAVTPSPHDARTIWVGTDDGRVQITRDDGKRWTDITPPALPPLTTVNRIEVSPHAPGRAYVAAHRYRLDDFTPFIFRTDDYGVTWTRIADGSNGIPANHPVRVVREDDARRGLLYAGTEFGLFVSFDDGARWQPLQLNLPATPVMDLKVHRGDLAVATQGRSFWVLDDLGPLRELAVDASRREARLYAPRPAARGVGGLPLREVDLVLPDDLPHGALIHYVLASEVPDATVEILDARGAVVRRFSRADAAAGATAPAEADAKDGAKDNSPGTTPGFHRIVWDLRGDGPMVLGKDGKIAPGGQGVKVAPGRYTVRLNAGSVVETRPLIVTGNPRAPDISQADYDAQYAMATAVRDTITEMNRVLAEIRTLRRAVAAPPATPAAPTAALSPAAAALDAALFAVEAAIVPVPAAGERGVPAGLNAQYDTLYSTLVTDGGYGSGSAEGRPTASRYQRKADLDKQWKAVRARLEALADEELERYNAEARQRGAAELNLSSV</sequence>
<dbReference type="InterPro" id="IPR050310">
    <property type="entry name" value="VPS10-sortilin"/>
</dbReference>
<evidence type="ECO:0000313" key="3">
    <source>
        <dbReference type="EMBL" id="TKD51672.1"/>
    </source>
</evidence>
<feature type="region of interest" description="Disordered" evidence="1">
    <location>
        <begin position="842"/>
        <end position="867"/>
    </location>
</feature>
<keyword evidence="2" id="KW-0732">Signal</keyword>
<dbReference type="CDD" id="cd15482">
    <property type="entry name" value="Sialidase_non-viral"/>
    <property type="match status" value="2"/>
</dbReference>
<accession>A0A4U1L4G8</accession>
<dbReference type="Gene3D" id="2.130.10.10">
    <property type="entry name" value="YVTN repeat-like/Quinoprotein amine dehydrogenase"/>
    <property type="match status" value="5"/>
</dbReference>
<gene>
    <name evidence="3" type="ORF">FBR43_13590</name>
</gene>
<evidence type="ECO:0000256" key="2">
    <source>
        <dbReference type="SAM" id="SignalP"/>
    </source>
</evidence>
<dbReference type="EMBL" id="SWKR01000002">
    <property type="protein sequence ID" value="TKD51672.1"/>
    <property type="molecule type" value="Genomic_DNA"/>
</dbReference>
<dbReference type="AlphaFoldDB" id="A0A4U1L4G8"/>
<feature type="signal peptide" evidence="2">
    <location>
        <begin position="1"/>
        <end position="34"/>
    </location>
</feature>
<feature type="chain" id="PRO_5020226324" evidence="2">
    <location>
        <begin position="35"/>
        <end position="1086"/>
    </location>
</feature>
<dbReference type="SUPFAM" id="SSF110296">
    <property type="entry name" value="Oligoxyloglucan reducing end-specific cellobiohydrolase"/>
    <property type="match status" value="1"/>
</dbReference>
<dbReference type="Proteomes" id="UP000309138">
    <property type="component" value="Unassembled WGS sequence"/>
</dbReference>
<protein>
    <submittedName>
        <fullName evidence="3">Glycosyl hydrolase</fullName>
    </submittedName>
</protein>
<name>A0A4U1L4G8_9SPHN</name>
<dbReference type="InterPro" id="IPR015943">
    <property type="entry name" value="WD40/YVTN_repeat-like_dom_sf"/>
</dbReference>
<evidence type="ECO:0000313" key="4">
    <source>
        <dbReference type="Proteomes" id="UP000309138"/>
    </source>
</evidence>
<evidence type="ECO:0000256" key="1">
    <source>
        <dbReference type="SAM" id="MobiDB-lite"/>
    </source>
</evidence>
<organism evidence="3 4">
    <name type="scientific">Sphingomonas baiyangensis</name>
    <dbReference type="NCBI Taxonomy" id="2572576"/>
    <lineage>
        <taxon>Bacteria</taxon>
        <taxon>Pseudomonadati</taxon>
        <taxon>Pseudomonadota</taxon>
        <taxon>Alphaproteobacteria</taxon>
        <taxon>Sphingomonadales</taxon>
        <taxon>Sphingomonadaceae</taxon>
        <taxon>Sphingomonas</taxon>
    </lineage>
</organism>
<proteinExistence type="predicted"/>
<dbReference type="Gene3D" id="2.60.40.4070">
    <property type="match status" value="1"/>
</dbReference>
<keyword evidence="3" id="KW-0378">Hydrolase</keyword>
<dbReference type="PANTHER" id="PTHR12106">
    <property type="entry name" value="SORTILIN RELATED"/>
    <property type="match status" value="1"/>
</dbReference>